<keyword evidence="1" id="KW-0812">Transmembrane</keyword>
<name>A0A2S7K431_9PROT</name>
<evidence type="ECO:0000313" key="2">
    <source>
        <dbReference type="EMBL" id="PQA87252.1"/>
    </source>
</evidence>
<accession>A0A2S7K431</accession>
<feature type="transmembrane region" description="Helical" evidence="1">
    <location>
        <begin position="66"/>
        <end position="86"/>
    </location>
</feature>
<protein>
    <submittedName>
        <fullName evidence="2">Uncharacterized protein</fullName>
    </submittedName>
</protein>
<reference evidence="2 3" key="1">
    <citation type="submission" date="2017-12" db="EMBL/GenBank/DDBJ databases">
        <authorList>
            <person name="Hurst M.R.H."/>
        </authorList>
    </citation>
    <scope>NUCLEOTIDE SEQUENCE [LARGE SCALE GENOMIC DNA]</scope>
    <source>
        <strain evidence="2 3">SY-3-19</strain>
    </source>
</reference>
<dbReference type="EMBL" id="PJCH01000009">
    <property type="protein sequence ID" value="PQA87252.1"/>
    <property type="molecule type" value="Genomic_DNA"/>
</dbReference>
<proteinExistence type="predicted"/>
<organism evidence="2 3">
    <name type="scientific">Hyphococcus luteus</name>
    <dbReference type="NCBI Taxonomy" id="2058213"/>
    <lineage>
        <taxon>Bacteria</taxon>
        <taxon>Pseudomonadati</taxon>
        <taxon>Pseudomonadota</taxon>
        <taxon>Alphaproteobacteria</taxon>
        <taxon>Parvularculales</taxon>
        <taxon>Parvularculaceae</taxon>
        <taxon>Hyphococcus</taxon>
    </lineage>
</organism>
<evidence type="ECO:0000256" key="1">
    <source>
        <dbReference type="SAM" id="Phobius"/>
    </source>
</evidence>
<sequence length="109" mass="11868">MNRKILTLAAWVGLIGMLMWTGMSSSVFESRLLNFSYEIGASILAIALVLFFFFAATKLFPNSRGLSSIAILVLCILVGVFAKFLLDNQMHAKAPTLKQSSHTGSQVAI</sequence>
<gene>
    <name evidence="2" type="ORF">CW354_12525</name>
</gene>
<keyword evidence="3" id="KW-1185">Reference proteome</keyword>
<keyword evidence="1" id="KW-1133">Transmembrane helix</keyword>
<comment type="caution">
    <text evidence="2">The sequence shown here is derived from an EMBL/GenBank/DDBJ whole genome shotgun (WGS) entry which is preliminary data.</text>
</comment>
<feature type="transmembrane region" description="Helical" evidence="1">
    <location>
        <begin position="34"/>
        <end position="54"/>
    </location>
</feature>
<evidence type="ECO:0000313" key="3">
    <source>
        <dbReference type="Proteomes" id="UP000239504"/>
    </source>
</evidence>
<dbReference type="AlphaFoldDB" id="A0A2S7K431"/>
<keyword evidence="1" id="KW-0472">Membrane</keyword>
<dbReference type="Proteomes" id="UP000239504">
    <property type="component" value="Unassembled WGS sequence"/>
</dbReference>